<sequence>MACYLQDIAAACKKVYFQARTTRSISSFTASYGLARPCQIRARLLMWDKLLQSDGIKVRAKAVKEEDEGSDIADEGSDDGESVQSDEVEEPEGGEQEGDVEETSDEEENCDLVDVIDDEDPIILDDDEILDDHILIQEGYGAL</sequence>
<gene>
    <name evidence="2" type="ORF">L210DRAFT_3509455</name>
</gene>
<evidence type="ECO:0000313" key="3">
    <source>
        <dbReference type="Proteomes" id="UP001194468"/>
    </source>
</evidence>
<keyword evidence="3" id="KW-1185">Reference proteome</keyword>
<dbReference type="Proteomes" id="UP001194468">
    <property type="component" value="Unassembled WGS sequence"/>
</dbReference>
<feature type="region of interest" description="Disordered" evidence="1">
    <location>
        <begin position="60"/>
        <end position="117"/>
    </location>
</feature>
<organism evidence="2 3">
    <name type="scientific">Boletus edulis BED1</name>
    <dbReference type="NCBI Taxonomy" id="1328754"/>
    <lineage>
        <taxon>Eukaryota</taxon>
        <taxon>Fungi</taxon>
        <taxon>Dikarya</taxon>
        <taxon>Basidiomycota</taxon>
        <taxon>Agaricomycotina</taxon>
        <taxon>Agaricomycetes</taxon>
        <taxon>Agaricomycetidae</taxon>
        <taxon>Boletales</taxon>
        <taxon>Boletineae</taxon>
        <taxon>Boletaceae</taxon>
        <taxon>Boletoideae</taxon>
        <taxon>Boletus</taxon>
    </lineage>
</organism>
<dbReference type="EMBL" id="WHUW01000102">
    <property type="protein sequence ID" value="KAF8424766.1"/>
    <property type="molecule type" value="Genomic_DNA"/>
</dbReference>
<reference evidence="2" key="1">
    <citation type="submission" date="2019-10" db="EMBL/GenBank/DDBJ databases">
        <authorList>
            <consortium name="DOE Joint Genome Institute"/>
            <person name="Kuo A."/>
            <person name="Miyauchi S."/>
            <person name="Kiss E."/>
            <person name="Drula E."/>
            <person name="Kohler A."/>
            <person name="Sanchez-Garcia M."/>
            <person name="Andreopoulos B."/>
            <person name="Barry K.W."/>
            <person name="Bonito G."/>
            <person name="Buee M."/>
            <person name="Carver A."/>
            <person name="Chen C."/>
            <person name="Cichocki N."/>
            <person name="Clum A."/>
            <person name="Culley D."/>
            <person name="Crous P.W."/>
            <person name="Fauchery L."/>
            <person name="Girlanda M."/>
            <person name="Hayes R."/>
            <person name="Keri Z."/>
            <person name="LaButti K."/>
            <person name="Lipzen A."/>
            <person name="Lombard V."/>
            <person name="Magnuson J."/>
            <person name="Maillard F."/>
            <person name="Morin E."/>
            <person name="Murat C."/>
            <person name="Nolan M."/>
            <person name="Ohm R."/>
            <person name="Pangilinan J."/>
            <person name="Pereira M."/>
            <person name="Perotto S."/>
            <person name="Peter M."/>
            <person name="Riley R."/>
            <person name="Sitrit Y."/>
            <person name="Stielow B."/>
            <person name="Szollosi G."/>
            <person name="Zifcakova L."/>
            <person name="Stursova M."/>
            <person name="Spatafora J.W."/>
            <person name="Tedersoo L."/>
            <person name="Vaario L.-M."/>
            <person name="Yamada A."/>
            <person name="Yan M."/>
            <person name="Wang P."/>
            <person name="Xu J."/>
            <person name="Bruns T."/>
            <person name="Baldrian P."/>
            <person name="Vilgalys R."/>
            <person name="Henrissat B."/>
            <person name="Grigoriev I.V."/>
            <person name="Hibbett D."/>
            <person name="Nagy L.G."/>
            <person name="Martin F.M."/>
        </authorList>
    </citation>
    <scope>NUCLEOTIDE SEQUENCE</scope>
    <source>
        <strain evidence="2">BED1</strain>
    </source>
</reference>
<feature type="compositionally biased region" description="Acidic residues" evidence="1">
    <location>
        <begin position="65"/>
        <end position="117"/>
    </location>
</feature>
<dbReference type="AlphaFoldDB" id="A0AAD4BEG8"/>
<evidence type="ECO:0000256" key="1">
    <source>
        <dbReference type="SAM" id="MobiDB-lite"/>
    </source>
</evidence>
<evidence type="ECO:0000313" key="2">
    <source>
        <dbReference type="EMBL" id="KAF8424766.1"/>
    </source>
</evidence>
<accession>A0AAD4BEG8</accession>
<comment type="caution">
    <text evidence="2">The sequence shown here is derived from an EMBL/GenBank/DDBJ whole genome shotgun (WGS) entry which is preliminary data.</text>
</comment>
<name>A0AAD4BEG8_BOLED</name>
<protein>
    <submittedName>
        <fullName evidence="2">Uncharacterized protein</fullName>
    </submittedName>
</protein>
<reference evidence="2" key="2">
    <citation type="journal article" date="2020" name="Nat. Commun.">
        <title>Large-scale genome sequencing of mycorrhizal fungi provides insights into the early evolution of symbiotic traits.</title>
        <authorList>
            <person name="Miyauchi S."/>
            <person name="Kiss E."/>
            <person name="Kuo A."/>
            <person name="Drula E."/>
            <person name="Kohler A."/>
            <person name="Sanchez-Garcia M."/>
            <person name="Morin E."/>
            <person name="Andreopoulos B."/>
            <person name="Barry K.W."/>
            <person name="Bonito G."/>
            <person name="Buee M."/>
            <person name="Carver A."/>
            <person name="Chen C."/>
            <person name="Cichocki N."/>
            <person name="Clum A."/>
            <person name="Culley D."/>
            <person name="Crous P.W."/>
            <person name="Fauchery L."/>
            <person name="Girlanda M."/>
            <person name="Hayes R.D."/>
            <person name="Keri Z."/>
            <person name="LaButti K."/>
            <person name="Lipzen A."/>
            <person name="Lombard V."/>
            <person name="Magnuson J."/>
            <person name="Maillard F."/>
            <person name="Murat C."/>
            <person name="Nolan M."/>
            <person name="Ohm R.A."/>
            <person name="Pangilinan J."/>
            <person name="Pereira M.F."/>
            <person name="Perotto S."/>
            <person name="Peter M."/>
            <person name="Pfister S."/>
            <person name="Riley R."/>
            <person name="Sitrit Y."/>
            <person name="Stielow J.B."/>
            <person name="Szollosi G."/>
            <person name="Zifcakova L."/>
            <person name="Stursova M."/>
            <person name="Spatafora J.W."/>
            <person name="Tedersoo L."/>
            <person name="Vaario L.M."/>
            <person name="Yamada A."/>
            <person name="Yan M."/>
            <person name="Wang P."/>
            <person name="Xu J."/>
            <person name="Bruns T."/>
            <person name="Baldrian P."/>
            <person name="Vilgalys R."/>
            <person name="Dunand C."/>
            <person name="Henrissat B."/>
            <person name="Grigoriev I.V."/>
            <person name="Hibbett D."/>
            <person name="Nagy L.G."/>
            <person name="Martin F.M."/>
        </authorList>
    </citation>
    <scope>NUCLEOTIDE SEQUENCE</scope>
    <source>
        <strain evidence="2">BED1</strain>
    </source>
</reference>
<proteinExistence type="predicted"/>